<sequence>MTPRQWLAELRRIDLRELELANLGSWPGPARSLVAALLLLLVLLVGYGFYLSPHLEQLERQRQEEARLRQEFAGKARQGANLPRYQEQLAVIRNSFDLLLRQLPSDTEVPGLLEDISRVGLGSGLAFEEIRLQPEVARQFYVELPIQITVTGAYHDLASFVSGVAGLPRIVTLHDFRIQPVAAGNPALLRMSIEARTYRYDAPEPHS</sequence>
<dbReference type="KEGG" id="pprc:PFLCHA0_c04540"/>
<dbReference type="AlphaFoldDB" id="A0A2C9EF24"/>
<evidence type="ECO:0000256" key="1">
    <source>
        <dbReference type="SAM" id="Phobius"/>
    </source>
</evidence>
<dbReference type="HOGENOM" id="CLU_102444_1_0_6"/>
<dbReference type="Pfam" id="PF04350">
    <property type="entry name" value="PilO"/>
    <property type="match status" value="1"/>
</dbReference>
<dbReference type="PIRSF" id="PIRSF016482">
    <property type="entry name" value="PilO"/>
    <property type="match status" value="1"/>
</dbReference>
<dbReference type="PANTHER" id="PTHR39555">
    <property type="entry name" value="FIMBRIAL ASSEMBLY PROTEIN PILO-LIKE PROTEIN-RELATED"/>
    <property type="match status" value="1"/>
</dbReference>
<dbReference type="GO" id="GO:0043683">
    <property type="term" value="P:type IV pilus assembly"/>
    <property type="evidence" value="ECO:0007669"/>
    <property type="project" value="InterPro"/>
</dbReference>
<reference evidence="3" key="1">
    <citation type="journal article" date="2014" name="Genome Announc.">
        <title>Full-genome sequence of the plant growth-promoting bacterium Pseudomonas protegens CHA0.</title>
        <authorList>
            <person name="Jousset A."/>
            <person name="Schuldes J."/>
            <person name="Keel C."/>
            <person name="Maurhofer M."/>
            <person name="Daniel R."/>
            <person name="Scheu S."/>
            <person name="Thuermer A."/>
        </authorList>
    </citation>
    <scope>NUCLEOTIDE SEQUENCE [LARGE SCALE GENOMIC DNA]</scope>
    <source>
        <strain evidence="3">DSM 19095 / LMG 27888 / CFBP 6595 / CHA0</strain>
    </source>
</reference>
<accession>A0A2C9EF24</accession>
<protein>
    <submittedName>
        <fullName evidence="2">Type IV pilus biogenesis protein PilO</fullName>
    </submittedName>
</protein>
<dbReference type="RefSeq" id="WP_015633865.1">
    <property type="nucleotide sequence ID" value="NC_021237.1"/>
</dbReference>
<feature type="transmembrane region" description="Helical" evidence="1">
    <location>
        <begin position="33"/>
        <end position="52"/>
    </location>
</feature>
<dbReference type="eggNOG" id="COG3167">
    <property type="taxonomic scope" value="Bacteria"/>
</dbReference>
<proteinExistence type="predicted"/>
<dbReference type="EMBL" id="CP003190">
    <property type="protein sequence ID" value="AGL82253.1"/>
    <property type="molecule type" value="Genomic_DNA"/>
</dbReference>
<keyword evidence="1" id="KW-1133">Transmembrane helix</keyword>
<dbReference type="GO" id="GO:0043107">
    <property type="term" value="P:type IV pilus-dependent motility"/>
    <property type="evidence" value="ECO:0007669"/>
    <property type="project" value="InterPro"/>
</dbReference>
<name>A0A2C9EF24_PSEPH</name>
<keyword evidence="1" id="KW-0472">Membrane</keyword>
<dbReference type="Gene3D" id="3.30.70.60">
    <property type="match status" value="1"/>
</dbReference>
<organism evidence="2 3">
    <name type="scientific">Pseudomonas protegens (strain DSM 19095 / LMG 27888 / CFBP 6595 / CHA0)</name>
    <dbReference type="NCBI Taxonomy" id="1124983"/>
    <lineage>
        <taxon>Bacteria</taxon>
        <taxon>Pseudomonadati</taxon>
        <taxon>Pseudomonadota</taxon>
        <taxon>Gammaproteobacteria</taxon>
        <taxon>Pseudomonadales</taxon>
        <taxon>Pseudomonadaceae</taxon>
        <taxon>Pseudomonas</taxon>
    </lineage>
</organism>
<keyword evidence="1" id="KW-0812">Transmembrane</keyword>
<evidence type="ECO:0000313" key="2">
    <source>
        <dbReference type="EMBL" id="AGL82253.1"/>
    </source>
</evidence>
<dbReference type="GeneID" id="57473436"/>
<dbReference type="Gene3D" id="1.10.287.540">
    <property type="entry name" value="Helix hairpin bin"/>
    <property type="match status" value="1"/>
</dbReference>
<evidence type="ECO:0000313" key="3">
    <source>
        <dbReference type="Proteomes" id="UP000013940"/>
    </source>
</evidence>
<gene>
    <name evidence="2" type="primary">pilO</name>
    <name evidence="2" type="ORF">PFLCHA0_c04540</name>
</gene>
<dbReference type="InterPro" id="IPR014717">
    <property type="entry name" value="Transl_elong_EF1B/ribsomal_bS6"/>
</dbReference>
<dbReference type="InterPro" id="IPR007445">
    <property type="entry name" value="PilO"/>
</dbReference>
<dbReference type="Proteomes" id="UP000013940">
    <property type="component" value="Chromosome"/>
</dbReference>
<dbReference type="PANTHER" id="PTHR39555:SF1">
    <property type="entry name" value="TYPE IV PILUS INNER MEMBRANE COMPONENT PILO"/>
    <property type="match status" value="1"/>
</dbReference>